<evidence type="ECO:0000313" key="2">
    <source>
        <dbReference type="EMBL" id="EPQ57209.1"/>
    </source>
</evidence>
<dbReference type="KEGG" id="gtr:GLOTRDRAFT_137595"/>
<keyword evidence="3" id="KW-1185">Reference proteome</keyword>
<dbReference type="CDD" id="cd00821">
    <property type="entry name" value="PH"/>
    <property type="match status" value="1"/>
</dbReference>
<feature type="region of interest" description="Disordered" evidence="1">
    <location>
        <begin position="103"/>
        <end position="147"/>
    </location>
</feature>
<protein>
    <recommendedName>
        <fullName evidence="4">PH domain-containing protein</fullName>
    </recommendedName>
</protein>
<dbReference type="OMA" id="GWVSAIW"/>
<reference evidence="2 3" key="1">
    <citation type="journal article" date="2012" name="Science">
        <title>The Paleozoic origin of enzymatic lignin decomposition reconstructed from 31 fungal genomes.</title>
        <authorList>
            <person name="Floudas D."/>
            <person name="Binder M."/>
            <person name="Riley R."/>
            <person name="Barry K."/>
            <person name="Blanchette R.A."/>
            <person name="Henrissat B."/>
            <person name="Martinez A.T."/>
            <person name="Otillar R."/>
            <person name="Spatafora J.W."/>
            <person name="Yadav J.S."/>
            <person name="Aerts A."/>
            <person name="Benoit I."/>
            <person name="Boyd A."/>
            <person name="Carlson A."/>
            <person name="Copeland A."/>
            <person name="Coutinho P.M."/>
            <person name="de Vries R.P."/>
            <person name="Ferreira P."/>
            <person name="Findley K."/>
            <person name="Foster B."/>
            <person name="Gaskell J."/>
            <person name="Glotzer D."/>
            <person name="Gorecki P."/>
            <person name="Heitman J."/>
            <person name="Hesse C."/>
            <person name="Hori C."/>
            <person name="Igarashi K."/>
            <person name="Jurgens J.A."/>
            <person name="Kallen N."/>
            <person name="Kersten P."/>
            <person name="Kohler A."/>
            <person name="Kuees U."/>
            <person name="Kumar T.K.A."/>
            <person name="Kuo A."/>
            <person name="LaButti K."/>
            <person name="Larrondo L.F."/>
            <person name="Lindquist E."/>
            <person name="Ling A."/>
            <person name="Lombard V."/>
            <person name="Lucas S."/>
            <person name="Lundell T."/>
            <person name="Martin R."/>
            <person name="McLaughlin D.J."/>
            <person name="Morgenstern I."/>
            <person name="Morin E."/>
            <person name="Murat C."/>
            <person name="Nagy L.G."/>
            <person name="Nolan M."/>
            <person name="Ohm R.A."/>
            <person name="Patyshakuliyeva A."/>
            <person name="Rokas A."/>
            <person name="Ruiz-Duenas F.J."/>
            <person name="Sabat G."/>
            <person name="Salamov A."/>
            <person name="Samejima M."/>
            <person name="Schmutz J."/>
            <person name="Slot J.C."/>
            <person name="St John F."/>
            <person name="Stenlid J."/>
            <person name="Sun H."/>
            <person name="Sun S."/>
            <person name="Syed K."/>
            <person name="Tsang A."/>
            <person name="Wiebenga A."/>
            <person name="Young D."/>
            <person name="Pisabarro A."/>
            <person name="Eastwood D.C."/>
            <person name="Martin F."/>
            <person name="Cullen D."/>
            <person name="Grigoriev I.V."/>
            <person name="Hibbett D.S."/>
        </authorList>
    </citation>
    <scope>NUCLEOTIDE SEQUENCE [LARGE SCALE GENOMIC DNA]</scope>
    <source>
        <strain evidence="2 3">ATCC 11539</strain>
    </source>
</reference>
<feature type="region of interest" description="Disordered" evidence="1">
    <location>
        <begin position="903"/>
        <end position="954"/>
    </location>
</feature>
<organism evidence="2 3">
    <name type="scientific">Gloeophyllum trabeum (strain ATCC 11539 / FP-39264 / Madison 617)</name>
    <name type="common">Brown rot fungus</name>
    <dbReference type="NCBI Taxonomy" id="670483"/>
    <lineage>
        <taxon>Eukaryota</taxon>
        <taxon>Fungi</taxon>
        <taxon>Dikarya</taxon>
        <taxon>Basidiomycota</taxon>
        <taxon>Agaricomycotina</taxon>
        <taxon>Agaricomycetes</taxon>
        <taxon>Gloeophyllales</taxon>
        <taxon>Gloeophyllaceae</taxon>
        <taxon>Gloeophyllum</taxon>
    </lineage>
</organism>
<proteinExistence type="predicted"/>
<dbReference type="eggNOG" id="ENOG502S1Y6">
    <property type="taxonomic scope" value="Eukaryota"/>
</dbReference>
<dbReference type="EMBL" id="KB469299">
    <property type="protein sequence ID" value="EPQ57209.1"/>
    <property type="molecule type" value="Genomic_DNA"/>
</dbReference>
<feature type="region of interest" description="Disordered" evidence="1">
    <location>
        <begin position="455"/>
        <end position="508"/>
    </location>
</feature>
<sequence length="954" mass="105373">MTRNNSSTEESDELPTPSSVDSLGSPFHNGSSSQHGGLAKPQIYEGYTNLPTVVETGEEPESMPSRGSSGIQAWQTIYNDTPPLRSKKSTKELVNRYEAIGSEPGENVYYPGNRPQNQPWRPAQDKALPQPPALTFQSRNGKPRSPLRQSFRNLISVFKKSRIVTKDKPAMGNSMLMQYPGVRPQRATSNYPDRPGLPSIEALPRGPSVSPARLLTNTLLHLSRPVTETRSSPLLPNNPLSHTVPLAGCTDVRSIPLSDLYAAERAMLPSLIDTATGARGTPGEPKVFELVFEIRRKEIFAAASVKERAAWVSAIWDAVLNSQDRRSLYAPEQSDYSDTKYAHAQNIHCVSQQQSDPPEETAIDASTRPSQYSMTDRSLPSTPVTISSMDRRRGLSVDARVTLSAEGMSSRTGLQLSNLQKSISDPPRQPSPSIQNLDRRSMVKMRLAELEGGTSNLPVHKLRPPPKEFTQAKGTHPATTELTGAERVSRNSADTIRRPATDDPDTMPVLSPALCDSQAQVSRSSPPFVSRTANVISSGHNTAFSQNEAAVVAATPDQAINGDGICKEVARSRAFEDIKDMLRTLLERVQQPLDMPRHQEDSHLQMLHSMVGEIRAQLHQNPAKTLDMEGPSTVVCEKVNQVHHDVQTGVIKVLARIDELRRCGHDRRGVLGEEVQPQAHLATKAMDGLNDKLDTLLRAVQVNQESGKAVTDSKEAFPLTCMKELTKCMELLRETKTNQVVYLDNQADSVRYLNELNSWLETFVNHGVSQIQTLAEDIQALRKDLNPANGSRMQNVSSTSLSRSQSNKGLLSSLEEVVENLKKAGHTSDASTIATLLERQHTEQERLNFADSKLAGISRDIRGERLRFVEAMKEATTINVQSHIEQFRQDLTREVLRLSQASEAAGQYRRRQIPSESHQSGLVTTSCSQSSYRLSDGGPRPKSSHRPQGVYRRL</sequence>
<dbReference type="STRING" id="670483.S7RVD8"/>
<feature type="compositionally biased region" description="Polar residues" evidence="1">
    <location>
        <begin position="367"/>
        <end position="388"/>
    </location>
</feature>
<gene>
    <name evidence="2" type="ORF">GLOTRDRAFT_137595</name>
</gene>
<dbReference type="AlphaFoldDB" id="S7RVD8"/>
<feature type="region of interest" description="Disordered" evidence="1">
    <location>
        <begin position="406"/>
        <end position="439"/>
    </location>
</feature>
<feature type="region of interest" description="Disordered" evidence="1">
    <location>
        <begin position="1"/>
        <end position="88"/>
    </location>
</feature>
<dbReference type="RefSeq" id="XP_007864345.1">
    <property type="nucleotide sequence ID" value="XM_007866154.1"/>
</dbReference>
<dbReference type="Proteomes" id="UP000030669">
    <property type="component" value="Unassembled WGS sequence"/>
</dbReference>
<dbReference type="OrthoDB" id="2261329at2759"/>
<dbReference type="HOGENOM" id="CLU_011049_0_0_1"/>
<evidence type="ECO:0000256" key="1">
    <source>
        <dbReference type="SAM" id="MobiDB-lite"/>
    </source>
</evidence>
<evidence type="ECO:0008006" key="4">
    <source>
        <dbReference type="Google" id="ProtNLM"/>
    </source>
</evidence>
<dbReference type="GeneID" id="19303792"/>
<feature type="compositionally biased region" description="Polar residues" evidence="1">
    <location>
        <begin position="65"/>
        <end position="79"/>
    </location>
</feature>
<evidence type="ECO:0000313" key="3">
    <source>
        <dbReference type="Proteomes" id="UP000030669"/>
    </source>
</evidence>
<accession>S7RVD8</accession>
<feature type="compositionally biased region" description="Polar residues" evidence="1">
    <location>
        <begin position="16"/>
        <end position="35"/>
    </location>
</feature>
<name>S7RVD8_GLOTA</name>
<feature type="compositionally biased region" description="Polar residues" evidence="1">
    <location>
        <begin position="914"/>
        <end position="933"/>
    </location>
</feature>
<feature type="region of interest" description="Disordered" evidence="1">
    <location>
        <begin position="349"/>
        <end position="391"/>
    </location>
</feature>
<feature type="compositionally biased region" description="Polar residues" evidence="1">
    <location>
        <begin position="407"/>
        <end position="423"/>
    </location>
</feature>